<dbReference type="EMBL" id="JBHUOM010000023">
    <property type="protein sequence ID" value="MFD2937242.1"/>
    <property type="molecule type" value="Genomic_DNA"/>
</dbReference>
<dbReference type="Pfam" id="PF00534">
    <property type="entry name" value="Glycos_transf_1"/>
    <property type="match status" value="1"/>
</dbReference>
<comment type="caution">
    <text evidence="2">The sequence shown here is derived from an EMBL/GenBank/DDBJ whole genome shotgun (WGS) entry which is preliminary data.</text>
</comment>
<dbReference type="SUPFAM" id="SSF53756">
    <property type="entry name" value="UDP-Glycosyltransferase/glycogen phosphorylase"/>
    <property type="match status" value="1"/>
</dbReference>
<dbReference type="Proteomes" id="UP001597512">
    <property type="component" value="Unassembled WGS sequence"/>
</dbReference>
<organism evidence="2 3">
    <name type="scientific">Spirosoma flavum</name>
    <dbReference type="NCBI Taxonomy" id="2048557"/>
    <lineage>
        <taxon>Bacteria</taxon>
        <taxon>Pseudomonadati</taxon>
        <taxon>Bacteroidota</taxon>
        <taxon>Cytophagia</taxon>
        <taxon>Cytophagales</taxon>
        <taxon>Cytophagaceae</taxon>
        <taxon>Spirosoma</taxon>
    </lineage>
</organism>
<dbReference type="PANTHER" id="PTHR12526">
    <property type="entry name" value="GLYCOSYLTRANSFERASE"/>
    <property type="match status" value="1"/>
</dbReference>
<name>A0ABW6ARV2_9BACT</name>
<dbReference type="InterPro" id="IPR001296">
    <property type="entry name" value="Glyco_trans_1"/>
</dbReference>
<dbReference type="RefSeq" id="WP_381506859.1">
    <property type="nucleotide sequence ID" value="NZ_JBHUOM010000023.1"/>
</dbReference>
<evidence type="ECO:0000313" key="3">
    <source>
        <dbReference type="Proteomes" id="UP001597512"/>
    </source>
</evidence>
<accession>A0ABW6ARV2</accession>
<dbReference type="GO" id="GO:0016757">
    <property type="term" value="F:glycosyltransferase activity"/>
    <property type="evidence" value="ECO:0007669"/>
    <property type="project" value="UniProtKB-KW"/>
</dbReference>
<dbReference type="Gene3D" id="3.40.50.2000">
    <property type="entry name" value="Glycogen Phosphorylase B"/>
    <property type="match status" value="2"/>
</dbReference>
<keyword evidence="2" id="KW-0328">Glycosyltransferase</keyword>
<evidence type="ECO:0000313" key="2">
    <source>
        <dbReference type="EMBL" id="MFD2937242.1"/>
    </source>
</evidence>
<evidence type="ECO:0000259" key="1">
    <source>
        <dbReference type="Pfam" id="PF00534"/>
    </source>
</evidence>
<keyword evidence="2" id="KW-0808">Transferase</keyword>
<reference evidence="3" key="1">
    <citation type="journal article" date="2019" name="Int. J. Syst. Evol. Microbiol.">
        <title>The Global Catalogue of Microorganisms (GCM) 10K type strain sequencing project: providing services to taxonomists for standard genome sequencing and annotation.</title>
        <authorList>
            <consortium name="The Broad Institute Genomics Platform"/>
            <consortium name="The Broad Institute Genome Sequencing Center for Infectious Disease"/>
            <person name="Wu L."/>
            <person name="Ma J."/>
        </authorList>
    </citation>
    <scope>NUCLEOTIDE SEQUENCE [LARGE SCALE GENOMIC DNA]</scope>
    <source>
        <strain evidence="3">KCTC 52490</strain>
    </source>
</reference>
<sequence>MINKPIILFLLHLPPPIHGSSIVGLNIRNSSIINDSFQCHYINLLASNKISEAGKINFRKLIGFFNTFLKVLFFLTSHKPQLCYLALTSSGPAFIRDIIIISILKLFNVRRIYHLHNKGVKLYQNIIISRFFYNFVFKDAEVIVLSKFLYDDIKCFVSKSKIHICPNGVFDHCKNIARLEINNSRKFKITTPKILFLSNLIETKGVFVLLEALAILNQKGINFKCSFVGGESDISASKFYQFRNKLGLKDCVSYLGQKIGIEKHKIFLESDIFVLPTYYHKECFPLVLLEAMSYSLPLISTPEGGNRDIIDDGVNGFLVAHNQVDLLASKLETLIKDVFLRDKMIVASRKKYEQEFTLDIFEIRLTRIFHKVL</sequence>
<gene>
    <name evidence="2" type="ORF">ACFS25_25905</name>
</gene>
<protein>
    <submittedName>
        <fullName evidence="2">Glycosyltransferase</fullName>
        <ecNumber evidence="2">2.4.-.-</ecNumber>
    </submittedName>
</protein>
<dbReference type="EC" id="2.4.-.-" evidence="2"/>
<keyword evidence="3" id="KW-1185">Reference proteome</keyword>
<feature type="domain" description="Glycosyl transferase family 1" evidence="1">
    <location>
        <begin position="184"/>
        <end position="350"/>
    </location>
</feature>
<proteinExistence type="predicted"/>